<feature type="compositionally biased region" description="Polar residues" evidence="1">
    <location>
        <begin position="696"/>
        <end position="729"/>
    </location>
</feature>
<dbReference type="AlphaFoldDB" id="A0AAN7SRG7"/>
<name>A0AAN7SRG7_9COLE</name>
<feature type="region of interest" description="Disordered" evidence="1">
    <location>
        <begin position="496"/>
        <end position="542"/>
    </location>
</feature>
<keyword evidence="3" id="KW-1185">Reference proteome</keyword>
<gene>
    <name evidence="2" type="ORF">RN001_003069</name>
</gene>
<feature type="compositionally biased region" description="Low complexity" evidence="1">
    <location>
        <begin position="513"/>
        <end position="527"/>
    </location>
</feature>
<accession>A0AAN7SRG7</accession>
<dbReference type="EMBL" id="JARPUR010000001">
    <property type="protein sequence ID" value="KAK4886798.1"/>
    <property type="molecule type" value="Genomic_DNA"/>
</dbReference>
<proteinExistence type="predicted"/>
<comment type="caution">
    <text evidence="2">The sequence shown here is derived from an EMBL/GenBank/DDBJ whole genome shotgun (WGS) entry which is preliminary data.</text>
</comment>
<evidence type="ECO:0000256" key="1">
    <source>
        <dbReference type="SAM" id="MobiDB-lite"/>
    </source>
</evidence>
<dbReference type="Proteomes" id="UP001353858">
    <property type="component" value="Unassembled WGS sequence"/>
</dbReference>
<evidence type="ECO:0000313" key="3">
    <source>
        <dbReference type="Proteomes" id="UP001353858"/>
    </source>
</evidence>
<feature type="compositionally biased region" description="Polar residues" evidence="1">
    <location>
        <begin position="528"/>
        <end position="537"/>
    </location>
</feature>
<organism evidence="2 3">
    <name type="scientific">Aquatica leii</name>
    <dbReference type="NCBI Taxonomy" id="1421715"/>
    <lineage>
        <taxon>Eukaryota</taxon>
        <taxon>Metazoa</taxon>
        <taxon>Ecdysozoa</taxon>
        <taxon>Arthropoda</taxon>
        <taxon>Hexapoda</taxon>
        <taxon>Insecta</taxon>
        <taxon>Pterygota</taxon>
        <taxon>Neoptera</taxon>
        <taxon>Endopterygota</taxon>
        <taxon>Coleoptera</taxon>
        <taxon>Polyphaga</taxon>
        <taxon>Elateriformia</taxon>
        <taxon>Elateroidea</taxon>
        <taxon>Lampyridae</taxon>
        <taxon>Luciolinae</taxon>
        <taxon>Aquatica</taxon>
    </lineage>
</organism>
<feature type="compositionally biased region" description="Basic and acidic residues" evidence="1">
    <location>
        <begin position="496"/>
        <end position="505"/>
    </location>
</feature>
<feature type="compositionally biased region" description="Polar residues" evidence="1">
    <location>
        <begin position="663"/>
        <end position="684"/>
    </location>
</feature>
<protein>
    <submittedName>
        <fullName evidence="2">Uncharacterized protein</fullName>
    </submittedName>
</protein>
<evidence type="ECO:0000313" key="2">
    <source>
        <dbReference type="EMBL" id="KAK4886798.1"/>
    </source>
</evidence>
<feature type="region of interest" description="Disordered" evidence="1">
    <location>
        <begin position="663"/>
        <end position="729"/>
    </location>
</feature>
<sequence length="729" mass="81483">METSDDVQNIRKSSRALIKEATETYNKTYLPLETPSSIMLDEIIDVDNINYKDDENWLYESSTKNSTINDLKLWLYQDMSALKDFDFHRNRLFLIRELALNDTKKNIDSRTFTRPFNRPGIENLDLYFKNDKIESELSLNNSILDVDETNETFKVKDNISDSVVCDNITIAQQAPLNFDFSQPTTSSIFEKIAATASGDDTFQNMSPPSFVNSMCSSTFTNLMENSMIKNDSVLREISVTDYTEAMLQDYDPPLFKSITESCSSINLDNPESFIKQNSDSTLNNVYKKNVSECMDCSLKDTYIADKSDMLLEKRFVESLSDVSSIDISYNNDTVILVTKEQAEPIISDKSSNLNGTYTKGANSKLNRTFPKMPLYHSNDDLNSTATYTKDSNKFDSTKRHSYIVDNNDLNQTITLKQNSFGLSAGSTDSLDYLSSLSSSSRDSNKMLNMAEVDALVLQQEQSLPRAMSTPKASNAVITRLWENGLSGVNAIKKGELSDTDSRSSNDEYQTVRSNVSSSEDAPSESISNDFKNMQNIPRKNDIPSVDTKSLNVIKSKLVSNNKILNIRGSKSNLKTVGTKLKGSYTNLKPIDANLKSKSSVIDNKESNLKSMNANLKGSYTQLKPKLFNLPGTDNNLKLYNSGPTLYKSQSTVKIVKVTPTLQDRSAKDQVQSIPANSIAKSQLKASGLPRPVSSIPRPTTSKIPAPRSRNTNVRQLSRPSSKNSLDYDF</sequence>
<reference evidence="3" key="1">
    <citation type="submission" date="2023-01" db="EMBL/GenBank/DDBJ databases">
        <title>Key to firefly adult light organ development and bioluminescence: homeobox transcription factors regulate luciferase expression and transportation to peroxisome.</title>
        <authorList>
            <person name="Fu X."/>
        </authorList>
    </citation>
    <scope>NUCLEOTIDE SEQUENCE [LARGE SCALE GENOMIC DNA]</scope>
</reference>